<dbReference type="Proteomes" id="UP001374584">
    <property type="component" value="Unassembled WGS sequence"/>
</dbReference>
<keyword evidence="2" id="KW-1133">Transmembrane helix</keyword>
<evidence type="ECO:0000256" key="2">
    <source>
        <dbReference type="SAM" id="Phobius"/>
    </source>
</evidence>
<evidence type="ECO:0008006" key="5">
    <source>
        <dbReference type="Google" id="ProtNLM"/>
    </source>
</evidence>
<feature type="transmembrane region" description="Helical" evidence="2">
    <location>
        <begin position="244"/>
        <end position="263"/>
    </location>
</feature>
<keyword evidence="2" id="KW-0472">Membrane</keyword>
<evidence type="ECO:0000256" key="1">
    <source>
        <dbReference type="SAM" id="MobiDB-lite"/>
    </source>
</evidence>
<dbReference type="EMBL" id="JAYMYR010000002">
    <property type="protein sequence ID" value="KAK7378151.1"/>
    <property type="molecule type" value="Genomic_DNA"/>
</dbReference>
<evidence type="ECO:0000313" key="4">
    <source>
        <dbReference type="Proteomes" id="UP001374584"/>
    </source>
</evidence>
<proteinExistence type="predicted"/>
<feature type="region of interest" description="Disordered" evidence="1">
    <location>
        <begin position="1"/>
        <end position="35"/>
    </location>
</feature>
<keyword evidence="4" id="KW-1185">Reference proteome</keyword>
<evidence type="ECO:0000313" key="3">
    <source>
        <dbReference type="EMBL" id="KAK7378151.1"/>
    </source>
</evidence>
<gene>
    <name evidence="3" type="ORF">VNO80_03588</name>
</gene>
<feature type="transmembrane region" description="Helical" evidence="2">
    <location>
        <begin position="95"/>
        <end position="114"/>
    </location>
</feature>
<dbReference type="AlphaFoldDB" id="A0AAN9NRY4"/>
<name>A0AAN9NRY4_PHACN</name>
<protein>
    <recommendedName>
        <fullName evidence="5">Transmembrane protein</fullName>
    </recommendedName>
</protein>
<organism evidence="3 4">
    <name type="scientific">Phaseolus coccineus</name>
    <name type="common">Scarlet runner bean</name>
    <name type="synonym">Phaseolus multiflorus</name>
    <dbReference type="NCBI Taxonomy" id="3886"/>
    <lineage>
        <taxon>Eukaryota</taxon>
        <taxon>Viridiplantae</taxon>
        <taxon>Streptophyta</taxon>
        <taxon>Embryophyta</taxon>
        <taxon>Tracheophyta</taxon>
        <taxon>Spermatophyta</taxon>
        <taxon>Magnoliopsida</taxon>
        <taxon>eudicotyledons</taxon>
        <taxon>Gunneridae</taxon>
        <taxon>Pentapetalae</taxon>
        <taxon>rosids</taxon>
        <taxon>fabids</taxon>
        <taxon>Fabales</taxon>
        <taxon>Fabaceae</taxon>
        <taxon>Papilionoideae</taxon>
        <taxon>50 kb inversion clade</taxon>
        <taxon>NPAAA clade</taxon>
        <taxon>indigoferoid/millettioid clade</taxon>
        <taxon>Phaseoleae</taxon>
        <taxon>Phaseolus</taxon>
    </lineage>
</organism>
<feature type="transmembrane region" description="Helical" evidence="2">
    <location>
        <begin position="198"/>
        <end position="218"/>
    </location>
</feature>
<feature type="transmembrane region" description="Helical" evidence="2">
    <location>
        <begin position="134"/>
        <end position="154"/>
    </location>
</feature>
<reference evidence="3 4" key="1">
    <citation type="submission" date="2024-01" db="EMBL/GenBank/DDBJ databases">
        <title>The genomes of 5 underutilized Papilionoideae crops provide insights into root nodulation and disease resistanc.</title>
        <authorList>
            <person name="Jiang F."/>
        </authorList>
    </citation>
    <scope>NUCLEOTIDE SEQUENCE [LARGE SCALE GENOMIC DNA]</scope>
    <source>
        <strain evidence="3">JINMINGXINNONG_FW02</strain>
        <tissue evidence="3">Leaves</tissue>
    </source>
</reference>
<keyword evidence="2" id="KW-0812">Transmembrane</keyword>
<sequence>MATSSSTNAQPQVNSTLNIPPDTGNSSQNPLAGSTNLSSNSHTITIPQNHNINQTRIAFTHVLSYYWWGVNHNNAYPTPPQIWLAQNVYPLMTPMRIICFIVSLISFMLACCFFMETELYTTHVSGGHNHARLVVFSVIVVHFLCVFFLLFFSFFTSAYERFNNQFFLKSIGEFLVMRVMSLLISGIEQEHQDGSSDVAEWVTCAFLTIDSLCIIILLKPGHNYSLLDATLTLTLHLGLEGERIYAFTADAFVFVMMAIKNFLWLHIANMYGRDQEQLQLVWYDSHQTHHFSSV</sequence>
<accession>A0AAN9NRY4</accession>
<comment type="caution">
    <text evidence="3">The sequence shown here is derived from an EMBL/GenBank/DDBJ whole genome shotgun (WGS) entry which is preliminary data.</text>
</comment>